<dbReference type="InterPro" id="IPR014729">
    <property type="entry name" value="Rossmann-like_a/b/a_fold"/>
</dbReference>
<reference evidence="4 6" key="1">
    <citation type="submission" date="2013-02" db="EMBL/GenBank/DDBJ databases">
        <title>The Genome Sequence of Enterococcus gilvus ATCC BAA-350.</title>
        <authorList>
            <consortium name="The Broad Institute Genome Sequencing Platform"/>
            <consortium name="The Broad Institute Genome Sequencing Center for Infectious Disease"/>
            <person name="Earl A.M."/>
            <person name="Gilmore M.S."/>
            <person name="Lebreton F."/>
            <person name="Walker B."/>
            <person name="Young S.K."/>
            <person name="Zeng Q."/>
            <person name="Gargeya S."/>
            <person name="Fitzgerald M."/>
            <person name="Haas B."/>
            <person name="Abouelleil A."/>
            <person name="Alvarado L."/>
            <person name="Arachchi H.M."/>
            <person name="Berlin A.M."/>
            <person name="Chapman S.B."/>
            <person name="Dewar J."/>
            <person name="Goldberg J."/>
            <person name="Griggs A."/>
            <person name="Gujja S."/>
            <person name="Hansen M."/>
            <person name="Howarth C."/>
            <person name="Imamovic A."/>
            <person name="Larimer J."/>
            <person name="McCowan C."/>
            <person name="Murphy C."/>
            <person name="Neiman D."/>
            <person name="Pearson M."/>
            <person name="Priest M."/>
            <person name="Roberts A."/>
            <person name="Saif S."/>
            <person name="Shea T."/>
            <person name="Sisk P."/>
            <person name="Sykes S."/>
            <person name="Wortman J."/>
            <person name="Nusbaum C."/>
            <person name="Birren B."/>
        </authorList>
    </citation>
    <scope>NUCLEOTIDE SEQUENCE [LARGE SCALE GENOMIC DNA]</scope>
    <source>
        <strain evidence="4 6">ATCC BAA-350</strain>
    </source>
</reference>
<organism evidence="4 6">
    <name type="scientific">Enterococcus gilvus ATCC BAA-350</name>
    <dbReference type="NCBI Taxonomy" id="1158614"/>
    <lineage>
        <taxon>Bacteria</taxon>
        <taxon>Bacillati</taxon>
        <taxon>Bacillota</taxon>
        <taxon>Bacilli</taxon>
        <taxon>Lactobacillales</taxon>
        <taxon>Enterococcaceae</taxon>
        <taxon>Enterococcus</taxon>
    </lineage>
</organism>
<dbReference type="EMBL" id="AJDQ01000003">
    <property type="protein sequence ID" value="EOI58371.1"/>
    <property type="molecule type" value="Genomic_DNA"/>
</dbReference>
<dbReference type="Proteomes" id="UP000013750">
    <property type="component" value="Unassembled WGS sequence"/>
</dbReference>
<dbReference type="PRINTS" id="PR01438">
    <property type="entry name" value="UNVRSLSTRESS"/>
</dbReference>
<dbReference type="PANTHER" id="PTHR46268:SF6">
    <property type="entry name" value="UNIVERSAL STRESS PROTEIN UP12"/>
    <property type="match status" value="1"/>
</dbReference>
<evidence type="ECO:0000313" key="7">
    <source>
        <dbReference type="Proteomes" id="UP000014160"/>
    </source>
</evidence>
<evidence type="ECO:0000256" key="1">
    <source>
        <dbReference type="ARBA" id="ARBA00008791"/>
    </source>
</evidence>
<evidence type="ECO:0000313" key="4">
    <source>
        <dbReference type="EMBL" id="EOI58371.1"/>
    </source>
</evidence>
<dbReference type="EMBL" id="ASWH01000002">
    <property type="protein sequence ID" value="EOW79777.1"/>
    <property type="molecule type" value="Genomic_DNA"/>
</dbReference>
<comment type="subcellular location">
    <subcellularLocation>
        <location evidence="2">Cytoplasm</location>
    </subcellularLocation>
</comment>
<dbReference type="InterPro" id="IPR006016">
    <property type="entry name" value="UspA"/>
</dbReference>
<comment type="caution">
    <text evidence="4">The sequence shown here is derived from an EMBL/GenBank/DDBJ whole genome shotgun (WGS) entry which is preliminary data.</text>
</comment>
<dbReference type="PATRIC" id="fig|1158614.3.peg.453"/>
<dbReference type="PIRSF" id="PIRSF006276">
    <property type="entry name" value="UspA"/>
    <property type="match status" value="1"/>
</dbReference>
<evidence type="ECO:0000259" key="3">
    <source>
        <dbReference type="Pfam" id="PF00582"/>
    </source>
</evidence>
<dbReference type="eggNOG" id="COG0589">
    <property type="taxonomic scope" value="Bacteria"/>
</dbReference>
<dbReference type="PANTHER" id="PTHR46268">
    <property type="entry name" value="STRESS RESPONSE PROTEIN NHAX"/>
    <property type="match status" value="1"/>
</dbReference>
<accession>R2VL50</accession>
<gene>
    <name evidence="5" type="ORF">I592_03917</name>
    <name evidence="4" type="ORF">UKC_00444</name>
</gene>
<dbReference type="AlphaFoldDB" id="R2VL50"/>
<keyword evidence="7" id="KW-1185">Reference proteome</keyword>
<keyword evidence="2" id="KW-0963">Cytoplasm</keyword>
<dbReference type="Pfam" id="PF00582">
    <property type="entry name" value="Usp"/>
    <property type="match status" value="1"/>
</dbReference>
<evidence type="ECO:0000313" key="6">
    <source>
        <dbReference type="Proteomes" id="UP000013750"/>
    </source>
</evidence>
<dbReference type="Proteomes" id="UP000014160">
    <property type="component" value="Unassembled WGS sequence"/>
</dbReference>
<feature type="domain" description="UspA" evidence="3">
    <location>
        <begin position="23"/>
        <end position="160"/>
    </location>
</feature>
<protein>
    <recommendedName>
        <fullName evidence="2">Universal stress protein</fullName>
    </recommendedName>
</protein>
<comment type="similarity">
    <text evidence="1 2">Belongs to the universal stress protein A family.</text>
</comment>
<dbReference type="CDD" id="cd00293">
    <property type="entry name" value="USP-like"/>
    <property type="match status" value="1"/>
</dbReference>
<name>R2VL50_9ENTE</name>
<dbReference type="Gene3D" id="3.40.50.620">
    <property type="entry name" value="HUPs"/>
    <property type="match status" value="1"/>
</dbReference>
<dbReference type="SUPFAM" id="SSF52402">
    <property type="entry name" value="Adenine nucleotide alpha hydrolases-like"/>
    <property type="match status" value="1"/>
</dbReference>
<evidence type="ECO:0000256" key="2">
    <source>
        <dbReference type="PIRNR" id="PIRNR006276"/>
    </source>
</evidence>
<evidence type="ECO:0000313" key="5">
    <source>
        <dbReference type="EMBL" id="EOW79777.1"/>
    </source>
</evidence>
<proteinExistence type="inferred from homology"/>
<sequence>MRTKQSHLAILEEKGEGIMKERYSNILAAVDGSPQAHQALMEAVEAARRNNARLYIARVINNSGIMLNSATPVSQILEEEKQYALNELEEEAAKIDYYNKQLITCVGSPKKALCFDLPETYHIDLIYIGATGKGAVERVLVGSTTDYVINNAPCNVMVVK</sequence>
<dbReference type="HOGENOM" id="CLU_049301_16_0_9"/>
<dbReference type="InterPro" id="IPR006015">
    <property type="entry name" value="Universal_stress_UspA"/>
</dbReference>
<reference evidence="5 7" key="2">
    <citation type="submission" date="2013-03" db="EMBL/GenBank/DDBJ databases">
        <title>The Genome Sequence of Enterococcus gilvus ATCC BAA-350 (PacBio/Illumina hybrid assembly).</title>
        <authorList>
            <consortium name="The Broad Institute Genomics Platform"/>
            <consortium name="The Broad Institute Genome Sequencing Center for Infectious Disease"/>
            <person name="Earl A."/>
            <person name="Russ C."/>
            <person name="Gilmore M."/>
            <person name="Surin D."/>
            <person name="Walker B."/>
            <person name="Young S."/>
            <person name="Zeng Q."/>
            <person name="Gargeya S."/>
            <person name="Fitzgerald M."/>
            <person name="Haas B."/>
            <person name="Abouelleil A."/>
            <person name="Allen A.W."/>
            <person name="Alvarado L."/>
            <person name="Arachchi H.M."/>
            <person name="Berlin A.M."/>
            <person name="Chapman S.B."/>
            <person name="Gainer-Dewar J."/>
            <person name="Goldberg J."/>
            <person name="Griggs A."/>
            <person name="Gujja S."/>
            <person name="Hansen M."/>
            <person name="Howarth C."/>
            <person name="Imamovic A."/>
            <person name="Ireland A."/>
            <person name="Larimer J."/>
            <person name="McCowan C."/>
            <person name="Murphy C."/>
            <person name="Pearson M."/>
            <person name="Poon T.W."/>
            <person name="Priest M."/>
            <person name="Roberts A."/>
            <person name="Saif S."/>
            <person name="Shea T."/>
            <person name="Sisk P."/>
            <person name="Sykes S."/>
            <person name="Wortman J."/>
            <person name="Nusbaum C."/>
            <person name="Birren B."/>
        </authorList>
    </citation>
    <scope>NUCLEOTIDE SEQUENCE [LARGE SCALE GENOMIC DNA]</scope>
    <source>
        <strain evidence="5 7">ATCC BAA-350</strain>
    </source>
</reference>
<dbReference type="GO" id="GO:0005737">
    <property type="term" value="C:cytoplasm"/>
    <property type="evidence" value="ECO:0007669"/>
    <property type="project" value="UniProtKB-SubCell"/>
</dbReference>